<protein>
    <submittedName>
        <fullName evidence="2">Uncharacterized protein</fullName>
    </submittedName>
</protein>
<evidence type="ECO:0000256" key="1">
    <source>
        <dbReference type="SAM" id="MobiDB-lite"/>
    </source>
</evidence>
<dbReference type="EMBL" id="JBFALK010000016">
    <property type="protein sequence ID" value="MEV0972397.1"/>
    <property type="molecule type" value="Genomic_DNA"/>
</dbReference>
<proteinExistence type="predicted"/>
<accession>A0ABV3GLK7</accession>
<evidence type="ECO:0000313" key="2">
    <source>
        <dbReference type="EMBL" id="MEV0972397.1"/>
    </source>
</evidence>
<keyword evidence="3" id="KW-1185">Reference proteome</keyword>
<name>A0ABV3GLK7_MICGL</name>
<sequence length="54" mass="5862">MDNRTLHPRRGPHNPLRTPSTRLPGSVRRTATLDTLRPEGLTGRCTCAAPPATS</sequence>
<comment type="caution">
    <text evidence="2">The sequence shown here is derived from an EMBL/GenBank/DDBJ whole genome shotgun (WGS) entry which is preliminary data.</text>
</comment>
<dbReference type="RefSeq" id="WP_358137483.1">
    <property type="nucleotide sequence ID" value="NZ_JBFALK010000016.1"/>
</dbReference>
<organism evidence="2 3">
    <name type="scientific">Microtetraspora glauca</name>
    <dbReference type="NCBI Taxonomy" id="1996"/>
    <lineage>
        <taxon>Bacteria</taxon>
        <taxon>Bacillati</taxon>
        <taxon>Actinomycetota</taxon>
        <taxon>Actinomycetes</taxon>
        <taxon>Streptosporangiales</taxon>
        <taxon>Streptosporangiaceae</taxon>
        <taxon>Microtetraspora</taxon>
    </lineage>
</organism>
<reference evidence="2 3" key="1">
    <citation type="submission" date="2024-06" db="EMBL/GenBank/DDBJ databases">
        <title>The Natural Products Discovery Center: Release of the First 8490 Sequenced Strains for Exploring Actinobacteria Biosynthetic Diversity.</title>
        <authorList>
            <person name="Kalkreuter E."/>
            <person name="Kautsar S.A."/>
            <person name="Yang D."/>
            <person name="Bader C.D."/>
            <person name="Teijaro C.N."/>
            <person name="Fluegel L."/>
            <person name="Davis C.M."/>
            <person name="Simpson J.R."/>
            <person name="Lauterbach L."/>
            <person name="Steele A.D."/>
            <person name="Gui C."/>
            <person name="Meng S."/>
            <person name="Li G."/>
            <person name="Viehrig K."/>
            <person name="Ye F."/>
            <person name="Su P."/>
            <person name="Kiefer A.F."/>
            <person name="Nichols A."/>
            <person name="Cepeda A.J."/>
            <person name="Yan W."/>
            <person name="Fan B."/>
            <person name="Jiang Y."/>
            <person name="Adhikari A."/>
            <person name="Zheng C.-J."/>
            <person name="Schuster L."/>
            <person name="Cowan T.M."/>
            <person name="Smanski M.J."/>
            <person name="Chevrette M.G."/>
            <person name="De Carvalho L.P.S."/>
            <person name="Shen B."/>
        </authorList>
    </citation>
    <scope>NUCLEOTIDE SEQUENCE [LARGE SCALE GENOMIC DNA]</scope>
    <source>
        <strain evidence="2 3">NPDC050100</strain>
    </source>
</reference>
<feature type="compositionally biased region" description="Basic residues" evidence="1">
    <location>
        <begin position="1"/>
        <end position="12"/>
    </location>
</feature>
<gene>
    <name evidence="2" type="ORF">AB0I59_27665</name>
</gene>
<feature type="region of interest" description="Disordered" evidence="1">
    <location>
        <begin position="1"/>
        <end position="25"/>
    </location>
</feature>
<evidence type="ECO:0000313" key="3">
    <source>
        <dbReference type="Proteomes" id="UP001551675"/>
    </source>
</evidence>
<dbReference type="Proteomes" id="UP001551675">
    <property type="component" value="Unassembled WGS sequence"/>
</dbReference>